<feature type="domain" description="C2H2-type" evidence="12">
    <location>
        <begin position="127"/>
        <end position="154"/>
    </location>
</feature>
<keyword evidence="4" id="KW-0677">Repeat</keyword>
<dbReference type="PANTHER" id="PTHR23235:SF120">
    <property type="entry name" value="KRUPPEL-LIKE FACTOR 15"/>
    <property type="match status" value="1"/>
</dbReference>
<dbReference type="EMBL" id="GEZM01070940">
    <property type="protein sequence ID" value="JAV66170.1"/>
    <property type="molecule type" value="Transcribed_RNA"/>
</dbReference>
<dbReference type="EMBL" id="GEZM01070934">
    <property type="protein sequence ID" value="JAV66191.1"/>
    <property type="molecule type" value="Transcribed_RNA"/>
</dbReference>
<keyword evidence="10" id="KW-0539">Nucleus</keyword>
<evidence type="ECO:0000256" key="11">
    <source>
        <dbReference type="PROSITE-ProRule" id="PRU00042"/>
    </source>
</evidence>
<dbReference type="SMART" id="SM00355">
    <property type="entry name" value="ZnF_C2H2"/>
    <property type="match status" value="4"/>
</dbReference>
<comment type="similarity">
    <text evidence="2">Belongs to the krueppel C2H2-type zinc-finger protein family.</text>
</comment>
<evidence type="ECO:0000259" key="12">
    <source>
        <dbReference type="PROSITE" id="PS50157"/>
    </source>
</evidence>
<dbReference type="PROSITE" id="PS00028">
    <property type="entry name" value="ZINC_FINGER_C2H2_1"/>
    <property type="match status" value="3"/>
</dbReference>
<evidence type="ECO:0000313" key="13">
    <source>
        <dbReference type="EMBL" id="JAV66191.1"/>
    </source>
</evidence>
<evidence type="ECO:0000256" key="1">
    <source>
        <dbReference type="ARBA" id="ARBA00004123"/>
    </source>
</evidence>
<keyword evidence="8" id="KW-0238">DNA-binding</keyword>
<reference evidence="13" key="1">
    <citation type="journal article" date="2016" name="Sci. Rep.">
        <title>Molecular characterization of firefly nuptial gifts: a multi-omics approach sheds light on postcopulatory sexual selection.</title>
        <authorList>
            <person name="Al-Wathiqui N."/>
            <person name="Fallon T.R."/>
            <person name="South A."/>
            <person name="Weng J.K."/>
            <person name="Lewis S.M."/>
        </authorList>
    </citation>
    <scope>NUCLEOTIDE SEQUENCE</scope>
</reference>
<name>A0A1Y1L091_PHOPY</name>
<dbReference type="EMBL" id="GEZM01070935">
    <property type="protein sequence ID" value="JAV66185.1"/>
    <property type="molecule type" value="Transcribed_RNA"/>
</dbReference>
<dbReference type="AlphaFoldDB" id="A0A1Y1L091"/>
<evidence type="ECO:0000256" key="6">
    <source>
        <dbReference type="ARBA" id="ARBA00022833"/>
    </source>
</evidence>
<comment type="subcellular location">
    <subcellularLocation>
        <location evidence="1">Nucleus</location>
    </subcellularLocation>
</comment>
<dbReference type="PROSITE" id="PS50157">
    <property type="entry name" value="ZINC_FINGER_C2H2_2"/>
    <property type="match status" value="4"/>
</dbReference>
<evidence type="ECO:0000256" key="2">
    <source>
        <dbReference type="ARBA" id="ARBA00006991"/>
    </source>
</evidence>
<dbReference type="InterPro" id="IPR013087">
    <property type="entry name" value="Znf_C2H2_type"/>
</dbReference>
<dbReference type="Gene3D" id="3.30.160.60">
    <property type="entry name" value="Classic Zinc Finger"/>
    <property type="match status" value="3"/>
</dbReference>
<dbReference type="SUPFAM" id="SSF57667">
    <property type="entry name" value="beta-beta-alpha zinc fingers"/>
    <property type="match status" value="2"/>
</dbReference>
<dbReference type="FunFam" id="3.30.160.60:FF:001156">
    <property type="entry name" value="Zinc finger protein 407"/>
    <property type="match status" value="1"/>
</dbReference>
<dbReference type="GO" id="GO:0000981">
    <property type="term" value="F:DNA-binding transcription factor activity, RNA polymerase II-specific"/>
    <property type="evidence" value="ECO:0007669"/>
    <property type="project" value="TreeGrafter"/>
</dbReference>
<dbReference type="EMBL" id="GEZM01070939">
    <property type="protein sequence ID" value="JAV66174.1"/>
    <property type="molecule type" value="Transcribed_RNA"/>
</dbReference>
<evidence type="ECO:0000256" key="7">
    <source>
        <dbReference type="ARBA" id="ARBA00023015"/>
    </source>
</evidence>
<keyword evidence="7" id="KW-0805">Transcription regulation</keyword>
<dbReference type="EMBL" id="GEZM01070927">
    <property type="protein sequence ID" value="JAV66213.1"/>
    <property type="molecule type" value="Transcribed_RNA"/>
</dbReference>
<evidence type="ECO:0000256" key="10">
    <source>
        <dbReference type="ARBA" id="ARBA00023242"/>
    </source>
</evidence>
<dbReference type="FunFam" id="3.30.160.60:FF:000688">
    <property type="entry name" value="zinc finger protein 197 isoform X1"/>
    <property type="match status" value="1"/>
</dbReference>
<dbReference type="EMBL" id="GEZM01070932">
    <property type="protein sequence ID" value="JAV66197.1"/>
    <property type="molecule type" value="Transcribed_RNA"/>
</dbReference>
<evidence type="ECO:0000256" key="9">
    <source>
        <dbReference type="ARBA" id="ARBA00023163"/>
    </source>
</evidence>
<dbReference type="GO" id="GO:0008270">
    <property type="term" value="F:zinc ion binding"/>
    <property type="evidence" value="ECO:0007669"/>
    <property type="project" value="UniProtKB-KW"/>
</dbReference>
<dbReference type="PANTHER" id="PTHR23235">
    <property type="entry name" value="KRUEPPEL-LIKE TRANSCRIPTION FACTOR"/>
    <property type="match status" value="1"/>
</dbReference>
<keyword evidence="9" id="KW-0804">Transcription</keyword>
<dbReference type="EMBL" id="GEZM01070930">
    <property type="protein sequence ID" value="JAV66206.1"/>
    <property type="molecule type" value="Transcribed_RNA"/>
</dbReference>
<keyword evidence="3" id="KW-0479">Metal-binding</keyword>
<dbReference type="Pfam" id="PF00096">
    <property type="entry name" value="zf-C2H2"/>
    <property type="match status" value="4"/>
</dbReference>
<sequence>MSITCKLCKETVETPHYFHLSGPSFISKGLKLRDLLECCIPDLNLPHDNCDQVCHNCTSALHIAYNFRMTVRSNFPSAANEDATETPVELPELPNSRARICHVCGKRLSGPSTLSIHMKIHTGVKAYLCERCGKPFRAIGMLQLHQRVHANEKRFKCALCDYGATRKAHLQSHMKVHMDANDLNECLTCGKRYASKILLYKHRKMHDIATVQSEFV</sequence>
<evidence type="ECO:0000256" key="4">
    <source>
        <dbReference type="ARBA" id="ARBA00022737"/>
    </source>
</evidence>
<dbReference type="GO" id="GO:0005634">
    <property type="term" value="C:nucleus"/>
    <property type="evidence" value="ECO:0007669"/>
    <property type="project" value="UniProtKB-SubCell"/>
</dbReference>
<feature type="domain" description="C2H2-type" evidence="12">
    <location>
        <begin position="99"/>
        <end position="126"/>
    </location>
</feature>
<evidence type="ECO:0000256" key="3">
    <source>
        <dbReference type="ARBA" id="ARBA00022723"/>
    </source>
</evidence>
<accession>A0A1Y1L091</accession>
<proteinExistence type="inferred from homology"/>
<feature type="domain" description="C2H2-type" evidence="12">
    <location>
        <begin position="155"/>
        <end position="182"/>
    </location>
</feature>
<dbReference type="FunFam" id="3.30.160.60:FF:000446">
    <property type="entry name" value="Zinc finger protein"/>
    <property type="match status" value="1"/>
</dbReference>
<evidence type="ECO:0000256" key="5">
    <source>
        <dbReference type="ARBA" id="ARBA00022771"/>
    </source>
</evidence>
<evidence type="ECO:0000256" key="8">
    <source>
        <dbReference type="ARBA" id="ARBA00023125"/>
    </source>
</evidence>
<organism evidence="13">
    <name type="scientific">Photinus pyralis</name>
    <name type="common">Common eastern firefly</name>
    <name type="synonym">Lampyris pyralis</name>
    <dbReference type="NCBI Taxonomy" id="7054"/>
    <lineage>
        <taxon>Eukaryota</taxon>
        <taxon>Metazoa</taxon>
        <taxon>Ecdysozoa</taxon>
        <taxon>Arthropoda</taxon>
        <taxon>Hexapoda</taxon>
        <taxon>Insecta</taxon>
        <taxon>Pterygota</taxon>
        <taxon>Neoptera</taxon>
        <taxon>Endopterygota</taxon>
        <taxon>Coleoptera</taxon>
        <taxon>Polyphaga</taxon>
        <taxon>Elateriformia</taxon>
        <taxon>Elateroidea</taxon>
        <taxon>Lampyridae</taxon>
        <taxon>Lampyrinae</taxon>
        <taxon>Photinus</taxon>
    </lineage>
</organism>
<dbReference type="GO" id="GO:0030674">
    <property type="term" value="F:protein-macromolecule adaptor activity"/>
    <property type="evidence" value="ECO:0007669"/>
    <property type="project" value="UniProtKB-ARBA"/>
</dbReference>
<keyword evidence="6" id="KW-0862">Zinc</keyword>
<dbReference type="GO" id="GO:0000978">
    <property type="term" value="F:RNA polymerase II cis-regulatory region sequence-specific DNA binding"/>
    <property type="evidence" value="ECO:0007669"/>
    <property type="project" value="TreeGrafter"/>
</dbReference>
<protein>
    <recommendedName>
        <fullName evidence="12">C2H2-type domain-containing protein</fullName>
    </recommendedName>
</protein>
<dbReference type="InterPro" id="IPR036236">
    <property type="entry name" value="Znf_C2H2_sf"/>
</dbReference>
<feature type="domain" description="C2H2-type" evidence="12">
    <location>
        <begin position="184"/>
        <end position="206"/>
    </location>
</feature>
<keyword evidence="5 11" id="KW-0863">Zinc-finger</keyword>